<protein>
    <submittedName>
        <fullName evidence="1">Uncharacterized protein</fullName>
    </submittedName>
</protein>
<dbReference type="EMBL" id="HACA01012596">
    <property type="protein sequence ID" value="CDW29957.1"/>
    <property type="molecule type" value="Transcribed_RNA"/>
</dbReference>
<name>A0A0K2TWB3_LEPSM</name>
<proteinExistence type="predicted"/>
<evidence type="ECO:0000313" key="1">
    <source>
        <dbReference type="EMBL" id="CDW29957.1"/>
    </source>
</evidence>
<feature type="non-terminal residue" evidence="1">
    <location>
        <position position="48"/>
    </location>
</feature>
<dbReference type="AlphaFoldDB" id="A0A0K2TWB3"/>
<sequence length="48" mass="5666">MINSGFISIEFVCSSTSQIQAFPFARSFGNRWYETPFVFFTNKHYTNF</sequence>
<accession>A0A0K2TWB3</accession>
<organism evidence="1">
    <name type="scientific">Lepeophtheirus salmonis</name>
    <name type="common">Salmon louse</name>
    <name type="synonym">Caligus salmonis</name>
    <dbReference type="NCBI Taxonomy" id="72036"/>
    <lineage>
        <taxon>Eukaryota</taxon>
        <taxon>Metazoa</taxon>
        <taxon>Ecdysozoa</taxon>
        <taxon>Arthropoda</taxon>
        <taxon>Crustacea</taxon>
        <taxon>Multicrustacea</taxon>
        <taxon>Hexanauplia</taxon>
        <taxon>Copepoda</taxon>
        <taxon>Siphonostomatoida</taxon>
        <taxon>Caligidae</taxon>
        <taxon>Lepeophtheirus</taxon>
    </lineage>
</organism>
<reference evidence="1" key="1">
    <citation type="submission" date="2014-05" db="EMBL/GenBank/DDBJ databases">
        <authorList>
            <person name="Chronopoulou M."/>
        </authorList>
    </citation>
    <scope>NUCLEOTIDE SEQUENCE</scope>
    <source>
        <tissue evidence="1">Whole organism</tissue>
    </source>
</reference>